<feature type="transmembrane region" description="Helical" evidence="2">
    <location>
        <begin position="83"/>
        <end position="100"/>
    </location>
</feature>
<dbReference type="SMART" id="SM00327">
    <property type="entry name" value="VWA"/>
    <property type="match status" value="2"/>
</dbReference>
<feature type="compositionally biased region" description="Basic and acidic residues" evidence="1">
    <location>
        <begin position="986"/>
        <end position="997"/>
    </location>
</feature>
<proteinExistence type="predicted"/>
<keyword evidence="2" id="KW-0812">Transmembrane</keyword>
<dbReference type="Pfam" id="PF13768">
    <property type="entry name" value="VWA_3"/>
    <property type="match status" value="1"/>
</dbReference>
<dbReference type="KEGG" id="pcor:KS4_04050"/>
<keyword evidence="5" id="KW-1185">Reference proteome</keyword>
<feature type="transmembrane region" description="Helical" evidence="2">
    <location>
        <begin position="25"/>
        <end position="50"/>
    </location>
</feature>
<feature type="region of interest" description="Disordered" evidence="1">
    <location>
        <begin position="945"/>
        <end position="997"/>
    </location>
</feature>
<dbReference type="Gene3D" id="3.40.50.410">
    <property type="entry name" value="von Willebrand factor, type A domain"/>
    <property type="match status" value="1"/>
</dbReference>
<dbReference type="RefSeq" id="WP_234698874.1">
    <property type="nucleotide sequence ID" value="NZ_CP036425.1"/>
</dbReference>
<dbReference type="InterPro" id="IPR036465">
    <property type="entry name" value="vWFA_dom_sf"/>
</dbReference>
<keyword evidence="2" id="KW-1133">Transmembrane helix</keyword>
<evidence type="ECO:0000259" key="3">
    <source>
        <dbReference type="PROSITE" id="PS50234"/>
    </source>
</evidence>
<feature type="transmembrane region" description="Helical" evidence="2">
    <location>
        <begin position="56"/>
        <end position="76"/>
    </location>
</feature>
<dbReference type="PROSITE" id="PS50234">
    <property type="entry name" value="VWFA"/>
    <property type="match status" value="1"/>
</dbReference>
<name>A0A517YQ70_9BACT</name>
<feature type="domain" description="VWFA" evidence="3">
    <location>
        <begin position="112"/>
        <end position="249"/>
    </location>
</feature>
<dbReference type="Pfam" id="PF13519">
    <property type="entry name" value="VWA_2"/>
    <property type="match status" value="1"/>
</dbReference>
<evidence type="ECO:0000256" key="2">
    <source>
        <dbReference type="SAM" id="Phobius"/>
    </source>
</evidence>
<dbReference type="PANTHER" id="PTHR37947:SF2">
    <property type="entry name" value="VON WILLEBRAND FACTOR TYPE A"/>
    <property type="match status" value="1"/>
</dbReference>
<evidence type="ECO:0000313" key="5">
    <source>
        <dbReference type="Proteomes" id="UP000317369"/>
    </source>
</evidence>
<dbReference type="AlphaFoldDB" id="A0A517YQ70"/>
<sequence length="997" mass="111521">MMKIFRMMRYGLVPPSRGEVLPRNLLSVVLFAAVYGMIILGVVMMEWVVFTWLSAFWLMLLGLWVWWIDVCGYGGLRGWRKEVVLWMRLGLLGLFVALLAEPRMVRKDDSLSVVFLMDQSQSMRREAVEEAKRFMVKIANEKPEKDAVGVLTFGKGAAVELPPAESFMFEGEYALGVARDGTNLEKGLRLAGAVLPDDRPGKIVLVSDGVSTEGNLDGVLRQLKARDVQVDVLTVDYKYDREVLVERLEMPRAVKMGETYEAAGIIRAEKEGKGKLSLMENGRVIWQDEVEYHYGKNRYNIPIYMRNPGYYTYELTMDAGEGEDEISENNRAINYLYLQGEGRVLMVVEPGGNEQDYLSVRQALLESDRAVEVVDAFGLPDDPLAYLMYDCVMFLNVGAEHFSGAQMGAVKEAVERHGVGFVMVGGENSYGPGGYNRTLVEEILPVSMDVTQRKVLPKAALAIVLHTCEFPDGNTWGKRITKAAIKVLSQEDDIGVLVYDYQGGESWLFNLTPARNFPILAKQINGAQIGDMPSFAPTMRMAYQSLAKSDASMKHVIIISDGDPQPPSPSLLNKFMKSKISVSTVAVFPHGNSVGVMKQIANATGGRFYYPKNANLLPQIFIKEAKTLRKSMIQNKEFLPEAVYPSGVLKGIDTMPSLQGYVITTPKGRATTILEVPDSEDRDPVLSEWQFGLGKTAAFTSDLSPNWGKNWVNWDSYKAFVHQMVTNVARVKEQSNLRMQLVADGGRGLILIEDYSADSRFLEVGAKVKRPDGKDEVVKLEQVGPRRYEGEFELMGEGRYEVAVLGETGSGEEAVEEKTYGGLMVAYSQEYLRLRSNPITMEKIAQATGGEVLTGEEEVEDIFEEEREAKARSKPVFDWFLLILACMIPIDVGIRRIQIDWTVIREMIGFKKATEVSRETYSSLLSRKEGARERLYQSDSLEKARMEQQDVPDLDESNQVLVGVSGKDENDDDMGTSETMSRLAAKRREVRDAHDKG</sequence>
<reference evidence="4 5" key="1">
    <citation type="submission" date="2019-02" db="EMBL/GenBank/DDBJ databases">
        <title>Deep-cultivation of Planctomycetes and their phenomic and genomic characterization uncovers novel biology.</title>
        <authorList>
            <person name="Wiegand S."/>
            <person name="Jogler M."/>
            <person name="Boedeker C."/>
            <person name="Pinto D."/>
            <person name="Vollmers J."/>
            <person name="Rivas-Marin E."/>
            <person name="Kohn T."/>
            <person name="Peeters S.H."/>
            <person name="Heuer A."/>
            <person name="Rast P."/>
            <person name="Oberbeckmann S."/>
            <person name="Bunk B."/>
            <person name="Jeske O."/>
            <person name="Meyerdierks A."/>
            <person name="Storesund J.E."/>
            <person name="Kallscheuer N."/>
            <person name="Luecker S."/>
            <person name="Lage O.M."/>
            <person name="Pohl T."/>
            <person name="Merkel B.J."/>
            <person name="Hornburger P."/>
            <person name="Mueller R.-W."/>
            <person name="Bruemmer F."/>
            <person name="Labrenz M."/>
            <person name="Spormann A.M."/>
            <person name="Op den Camp H."/>
            <person name="Overmann J."/>
            <person name="Amann R."/>
            <person name="Jetten M.S.M."/>
            <person name="Mascher T."/>
            <person name="Medema M.H."/>
            <person name="Devos D.P."/>
            <person name="Kaster A.-K."/>
            <person name="Ovreas L."/>
            <person name="Rohde M."/>
            <person name="Galperin M.Y."/>
            <person name="Jogler C."/>
        </authorList>
    </citation>
    <scope>NUCLEOTIDE SEQUENCE [LARGE SCALE GENOMIC DNA]</scope>
    <source>
        <strain evidence="4 5">KS4</strain>
    </source>
</reference>
<dbReference type="Proteomes" id="UP000317369">
    <property type="component" value="Chromosome"/>
</dbReference>
<dbReference type="CDD" id="cd00198">
    <property type="entry name" value="vWFA"/>
    <property type="match status" value="1"/>
</dbReference>
<dbReference type="Gene3D" id="3.40.50.880">
    <property type="match status" value="2"/>
</dbReference>
<protein>
    <submittedName>
        <fullName evidence="4">von Willebrand factor type A domain protein</fullName>
    </submittedName>
</protein>
<keyword evidence="2" id="KW-0472">Membrane</keyword>
<dbReference type="PANTHER" id="PTHR37947">
    <property type="entry name" value="BLL2462 PROTEIN"/>
    <property type="match status" value="1"/>
</dbReference>
<dbReference type="Pfam" id="PF07090">
    <property type="entry name" value="GATase1_like"/>
    <property type="match status" value="1"/>
</dbReference>
<evidence type="ECO:0000313" key="4">
    <source>
        <dbReference type="EMBL" id="QDU32373.1"/>
    </source>
</evidence>
<dbReference type="SUPFAM" id="SSF52317">
    <property type="entry name" value="Class I glutamine amidotransferase-like"/>
    <property type="match status" value="1"/>
</dbReference>
<accession>A0A517YQ70</accession>
<dbReference type="InterPro" id="IPR010768">
    <property type="entry name" value="GATase1-like"/>
</dbReference>
<gene>
    <name evidence="4" type="ORF">KS4_04050</name>
</gene>
<dbReference type="InterPro" id="IPR002035">
    <property type="entry name" value="VWF_A"/>
</dbReference>
<dbReference type="SUPFAM" id="SSF53300">
    <property type="entry name" value="vWA-like"/>
    <property type="match status" value="2"/>
</dbReference>
<organism evidence="4 5">
    <name type="scientific">Poriferisphaera corsica</name>
    <dbReference type="NCBI Taxonomy" id="2528020"/>
    <lineage>
        <taxon>Bacteria</taxon>
        <taxon>Pseudomonadati</taxon>
        <taxon>Planctomycetota</taxon>
        <taxon>Phycisphaerae</taxon>
        <taxon>Phycisphaerales</taxon>
        <taxon>Phycisphaeraceae</taxon>
        <taxon>Poriferisphaera</taxon>
    </lineage>
</organism>
<evidence type="ECO:0000256" key="1">
    <source>
        <dbReference type="SAM" id="MobiDB-lite"/>
    </source>
</evidence>
<dbReference type="InterPro" id="IPR029062">
    <property type="entry name" value="Class_I_gatase-like"/>
</dbReference>
<dbReference type="EMBL" id="CP036425">
    <property type="protein sequence ID" value="QDU32373.1"/>
    <property type="molecule type" value="Genomic_DNA"/>
</dbReference>